<evidence type="ECO:0000259" key="1">
    <source>
        <dbReference type="Pfam" id="PF00082"/>
    </source>
</evidence>
<accession>A0A6G1KPZ4</accession>
<dbReference type="InterPro" id="IPR036852">
    <property type="entry name" value="Peptidase_S8/S53_dom_sf"/>
</dbReference>
<dbReference type="GO" id="GO:0004252">
    <property type="term" value="F:serine-type endopeptidase activity"/>
    <property type="evidence" value="ECO:0007669"/>
    <property type="project" value="InterPro"/>
</dbReference>
<proteinExistence type="predicted"/>
<dbReference type="AlphaFoldDB" id="A0A6G1KPZ4"/>
<reference evidence="2" key="1">
    <citation type="journal article" date="2020" name="Stud. Mycol.">
        <title>101 Dothideomycetes genomes: a test case for predicting lifestyles and emergence of pathogens.</title>
        <authorList>
            <person name="Haridas S."/>
            <person name="Albert R."/>
            <person name="Binder M."/>
            <person name="Bloem J."/>
            <person name="Labutti K."/>
            <person name="Salamov A."/>
            <person name="Andreopoulos B."/>
            <person name="Baker S."/>
            <person name="Barry K."/>
            <person name="Bills G."/>
            <person name="Bluhm B."/>
            <person name="Cannon C."/>
            <person name="Castanera R."/>
            <person name="Culley D."/>
            <person name="Daum C."/>
            <person name="Ezra D."/>
            <person name="Gonzalez J."/>
            <person name="Henrissat B."/>
            <person name="Kuo A."/>
            <person name="Liang C."/>
            <person name="Lipzen A."/>
            <person name="Lutzoni F."/>
            <person name="Magnuson J."/>
            <person name="Mondo S."/>
            <person name="Nolan M."/>
            <person name="Ohm R."/>
            <person name="Pangilinan J."/>
            <person name="Park H.-J."/>
            <person name="Ramirez L."/>
            <person name="Alfaro M."/>
            <person name="Sun H."/>
            <person name="Tritt A."/>
            <person name="Yoshinaga Y."/>
            <person name="Zwiers L.-H."/>
            <person name="Turgeon B."/>
            <person name="Goodwin S."/>
            <person name="Spatafora J."/>
            <person name="Crous P."/>
            <person name="Grigoriev I."/>
        </authorList>
    </citation>
    <scope>NUCLEOTIDE SEQUENCE</scope>
    <source>
        <strain evidence="2">CBS 279.74</strain>
    </source>
</reference>
<dbReference type="InterPro" id="IPR000209">
    <property type="entry name" value="Peptidase_S8/S53_dom"/>
</dbReference>
<feature type="domain" description="Peptidase S8/S53" evidence="1">
    <location>
        <begin position="2"/>
        <end position="126"/>
    </location>
</feature>
<name>A0A6G1KPZ4_9PLEO</name>
<dbReference type="Pfam" id="PF00082">
    <property type="entry name" value="Peptidase_S8"/>
    <property type="match status" value="1"/>
</dbReference>
<dbReference type="SUPFAM" id="SSF52743">
    <property type="entry name" value="Subtilisin-like"/>
    <property type="match status" value="1"/>
</dbReference>
<keyword evidence="3" id="KW-1185">Reference proteome</keyword>
<dbReference type="Gene3D" id="3.40.50.200">
    <property type="entry name" value="Peptidase S8/S53 domain"/>
    <property type="match status" value="1"/>
</dbReference>
<dbReference type="OrthoDB" id="3791004at2759"/>
<evidence type="ECO:0000313" key="3">
    <source>
        <dbReference type="Proteomes" id="UP000799428"/>
    </source>
</evidence>
<sequence length="161" mass="17596">MGVHIISMSWSIDNIDPKDARDLQTAIDTAISAGILLFCASDDQGNSRPEDSETYPARCNPSALFRIGVATRSGSQSEWARRVDFILPGQKEQLIPSVGEQLSSREPRTASSLATALGSGIAALILYCATLNRKEDFDDLRTQSKMKAAFKNLCKSHQTFD</sequence>
<protein>
    <recommendedName>
        <fullName evidence="1">Peptidase S8/S53 domain-containing protein</fullName>
    </recommendedName>
</protein>
<dbReference type="GO" id="GO:0006508">
    <property type="term" value="P:proteolysis"/>
    <property type="evidence" value="ECO:0007669"/>
    <property type="project" value="InterPro"/>
</dbReference>
<dbReference type="Proteomes" id="UP000799428">
    <property type="component" value="Unassembled WGS sequence"/>
</dbReference>
<gene>
    <name evidence="2" type="ORF">K504DRAFT_15144</name>
</gene>
<dbReference type="EMBL" id="MU005764">
    <property type="protein sequence ID" value="KAF2714966.1"/>
    <property type="molecule type" value="Genomic_DNA"/>
</dbReference>
<organism evidence="2 3">
    <name type="scientific">Pleomassaria siparia CBS 279.74</name>
    <dbReference type="NCBI Taxonomy" id="1314801"/>
    <lineage>
        <taxon>Eukaryota</taxon>
        <taxon>Fungi</taxon>
        <taxon>Dikarya</taxon>
        <taxon>Ascomycota</taxon>
        <taxon>Pezizomycotina</taxon>
        <taxon>Dothideomycetes</taxon>
        <taxon>Pleosporomycetidae</taxon>
        <taxon>Pleosporales</taxon>
        <taxon>Pleomassariaceae</taxon>
        <taxon>Pleomassaria</taxon>
    </lineage>
</organism>
<evidence type="ECO:0000313" key="2">
    <source>
        <dbReference type="EMBL" id="KAF2714966.1"/>
    </source>
</evidence>